<keyword evidence="2" id="KW-1133">Transmembrane helix</keyword>
<feature type="region of interest" description="Disordered" evidence="1">
    <location>
        <begin position="300"/>
        <end position="330"/>
    </location>
</feature>
<dbReference type="InterPro" id="IPR053779">
    <property type="entry name" value="GlpR"/>
</dbReference>
<evidence type="ECO:0008006" key="5">
    <source>
        <dbReference type="Google" id="ProtNLM"/>
    </source>
</evidence>
<gene>
    <name evidence="3" type="ORF">KO481_08120</name>
</gene>
<keyword evidence="2" id="KW-0472">Membrane</keyword>
<evidence type="ECO:0000313" key="4">
    <source>
        <dbReference type="Proteomes" id="UP000733379"/>
    </source>
</evidence>
<feature type="region of interest" description="Disordered" evidence="1">
    <location>
        <begin position="40"/>
        <end position="120"/>
    </location>
</feature>
<evidence type="ECO:0000256" key="1">
    <source>
        <dbReference type="SAM" id="MobiDB-lite"/>
    </source>
</evidence>
<feature type="region of interest" description="Disordered" evidence="1">
    <location>
        <begin position="146"/>
        <end position="207"/>
    </location>
</feature>
<accession>A0ABS6ATZ0</accession>
<feature type="compositionally biased region" description="Basic and acidic residues" evidence="1">
    <location>
        <begin position="73"/>
        <end position="82"/>
    </location>
</feature>
<feature type="compositionally biased region" description="Acidic residues" evidence="1">
    <location>
        <begin position="191"/>
        <end position="206"/>
    </location>
</feature>
<dbReference type="NCBIfam" id="NF045516">
    <property type="entry name" value="GlpR"/>
    <property type="match status" value="1"/>
</dbReference>
<reference evidence="3 4" key="1">
    <citation type="submission" date="2021-06" db="EMBL/GenBank/DDBJ databases">
        <title>Actinomycetes sequencing.</title>
        <authorList>
            <person name="Shan Q."/>
        </authorList>
    </citation>
    <scope>NUCLEOTIDE SEQUENCE [LARGE SCALE GENOMIC DNA]</scope>
    <source>
        <strain evidence="3 4">NEAU-G5</strain>
    </source>
</reference>
<feature type="transmembrane region" description="Helical" evidence="2">
    <location>
        <begin position="243"/>
        <end position="259"/>
    </location>
</feature>
<feature type="compositionally biased region" description="Basic and acidic residues" evidence="1">
    <location>
        <begin position="171"/>
        <end position="190"/>
    </location>
</feature>
<dbReference type="Proteomes" id="UP000733379">
    <property type="component" value="Unassembled WGS sequence"/>
</dbReference>
<feature type="compositionally biased region" description="Basic and acidic residues" evidence="1">
    <location>
        <begin position="313"/>
        <end position="330"/>
    </location>
</feature>
<keyword evidence="2" id="KW-0812">Transmembrane</keyword>
<feature type="compositionally biased region" description="Basic and acidic residues" evidence="1">
    <location>
        <begin position="148"/>
        <end position="159"/>
    </location>
</feature>
<feature type="compositionally biased region" description="Basic and acidic residues" evidence="1">
    <location>
        <begin position="55"/>
        <end position="65"/>
    </location>
</feature>
<name>A0ABS6ATZ0_9NOCA</name>
<protein>
    <recommendedName>
        <fullName evidence="5">Transmembrane protein</fullName>
    </recommendedName>
</protein>
<evidence type="ECO:0000313" key="3">
    <source>
        <dbReference type="EMBL" id="MBU3061488.1"/>
    </source>
</evidence>
<dbReference type="EMBL" id="JAHKNI010000002">
    <property type="protein sequence ID" value="MBU3061488.1"/>
    <property type="molecule type" value="Genomic_DNA"/>
</dbReference>
<organism evidence="3 4">
    <name type="scientific">Nocardia albiluteola</name>
    <dbReference type="NCBI Taxonomy" id="2842303"/>
    <lineage>
        <taxon>Bacteria</taxon>
        <taxon>Bacillati</taxon>
        <taxon>Actinomycetota</taxon>
        <taxon>Actinomycetes</taxon>
        <taxon>Mycobacteriales</taxon>
        <taxon>Nocardiaceae</taxon>
        <taxon>Nocardia</taxon>
    </lineage>
</organism>
<proteinExistence type="predicted"/>
<feature type="transmembrane region" description="Helical" evidence="2">
    <location>
        <begin position="6"/>
        <end position="24"/>
    </location>
</feature>
<comment type="caution">
    <text evidence="3">The sequence shown here is derived from an EMBL/GenBank/DDBJ whole genome shotgun (WGS) entry which is preliminary data.</text>
</comment>
<feature type="compositionally biased region" description="Acidic residues" evidence="1">
    <location>
        <begin position="107"/>
        <end position="120"/>
    </location>
</feature>
<sequence length="376" mass="41321">MPNSILWIGLVVLWVFVLFPLLAARYPRIRRTTDTALATRVLHRGGTSSQSRPASGHDSDPDWVPRRVQRKLFHGDDAEDRMTTSADEPVTERDDESGTRGVTGEGEVIEAEVDEFDDAECAGESVIDEAGIEDAEIETGDLEAADPAADHDDMGDGEARGSAAPGDYDESEKSPRHAEPRRAAPPREPDDFAEPEVEYADPETGDSEFTVGRIVPIRRGRGGYDPEADAVARAARYRFRQRTTLGLALSALLFGAFAVAVTRMLWWGCGASVLVLVAYLIYLRRQVRIEEDIRRRRTARLSRGARPSAAKAEPSDARAPEAPSMDRETARDLRRRAVVLDVDDEDPSFDFLETFDATVARATRAGGGEIRRAAGE</sequence>
<keyword evidence="4" id="KW-1185">Reference proteome</keyword>
<dbReference type="RefSeq" id="WP_215916364.1">
    <property type="nucleotide sequence ID" value="NZ_JAHKNI010000002.1"/>
</dbReference>
<evidence type="ECO:0000256" key="2">
    <source>
        <dbReference type="SAM" id="Phobius"/>
    </source>
</evidence>
<feature type="transmembrane region" description="Helical" evidence="2">
    <location>
        <begin position="265"/>
        <end position="283"/>
    </location>
</feature>